<name>A0A2H0YNC1_9BACT</name>
<evidence type="ECO:0000259" key="1">
    <source>
        <dbReference type="PROSITE" id="PS50910"/>
    </source>
</evidence>
<evidence type="ECO:0000313" key="3">
    <source>
        <dbReference type="Proteomes" id="UP000231472"/>
    </source>
</evidence>
<proteinExistence type="predicted"/>
<dbReference type="InterPro" id="IPR007842">
    <property type="entry name" value="HEPN_dom"/>
</dbReference>
<feature type="domain" description="HEPN" evidence="1">
    <location>
        <begin position="16"/>
        <end position="122"/>
    </location>
</feature>
<evidence type="ECO:0000313" key="2">
    <source>
        <dbReference type="EMBL" id="PIS39950.1"/>
    </source>
</evidence>
<dbReference type="AlphaFoldDB" id="A0A2H0YNC1"/>
<sequence length="130" mass="15344">MGQQNNKKLAQEWFDIADNELGFARAGFKELESFYPQICFQCQQAVEKYLKGFLVYHKRKFPKIHDLTQLLKLCAKIDKNFLKFLEKTDTLSQYYLVSRYPIEYPPAKKEQAKEALNIAEDIINFIKVNL</sequence>
<dbReference type="Proteomes" id="UP000231472">
    <property type="component" value="Unassembled WGS sequence"/>
</dbReference>
<dbReference type="SUPFAM" id="SSF81593">
    <property type="entry name" value="Nucleotidyltransferase substrate binding subunit/domain"/>
    <property type="match status" value="1"/>
</dbReference>
<reference evidence="3" key="1">
    <citation type="submission" date="2017-09" db="EMBL/GenBank/DDBJ databases">
        <title>Depth-based differentiation of microbial function through sediment-hosted aquifers and enrichment of novel symbionts in the deep terrestrial subsurface.</title>
        <authorList>
            <person name="Probst A.J."/>
            <person name="Ladd B."/>
            <person name="Jarett J.K."/>
            <person name="Geller-Mcgrath D.E."/>
            <person name="Sieber C.M.K."/>
            <person name="Emerson J.B."/>
            <person name="Anantharaman K."/>
            <person name="Thomas B.C."/>
            <person name="Malmstrom R."/>
            <person name="Stieglmeier M."/>
            <person name="Klingl A."/>
            <person name="Woyke T."/>
            <person name="Ryan C.M."/>
            <person name="Banfield J.F."/>
        </authorList>
    </citation>
    <scope>NUCLEOTIDE SEQUENCE [LARGE SCALE GENOMIC DNA]</scope>
</reference>
<dbReference type="EMBL" id="PEYC01000048">
    <property type="protein sequence ID" value="PIS39950.1"/>
    <property type="molecule type" value="Genomic_DNA"/>
</dbReference>
<dbReference type="Pfam" id="PF05168">
    <property type="entry name" value="HEPN"/>
    <property type="match status" value="1"/>
</dbReference>
<protein>
    <recommendedName>
        <fullName evidence="1">HEPN domain-containing protein</fullName>
    </recommendedName>
</protein>
<organism evidence="2 3">
    <name type="scientific">Candidatus Nealsonbacteria bacterium CG08_land_8_20_14_0_20_36_22</name>
    <dbReference type="NCBI Taxonomy" id="1974704"/>
    <lineage>
        <taxon>Bacteria</taxon>
        <taxon>Candidatus Nealsoniibacteriota</taxon>
    </lineage>
</organism>
<dbReference type="PROSITE" id="PS50910">
    <property type="entry name" value="HEPN"/>
    <property type="match status" value="1"/>
</dbReference>
<dbReference type="SMART" id="SM00748">
    <property type="entry name" value="HEPN"/>
    <property type="match status" value="1"/>
</dbReference>
<accession>A0A2H0YNC1</accession>
<comment type="caution">
    <text evidence="2">The sequence shown here is derived from an EMBL/GenBank/DDBJ whole genome shotgun (WGS) entry which is preliminary data.</text>
</comment>
<gene>
    <name evidence="2" type="ORF">COT32_02385</name>
</gene>
<dbReference type="Gene3D" id="1.20.120.330">
    <property type="entry name" value="Nucleotidyltransferases domain 2"/>
    <property type="match status" value="1"/>
</dbReference>